<dbReference type="AlphaFoldDB" id="W4LF16"/>
<protein>
    <recommendedName>
        <fullName evidence="1">UGSC-like domain-containing protein</fullName>
    </recommendedName>
</protein>
<dbReference type="EMBL" id="AZHW01000758">
    <property type="protein sequence ID" value="ETW96683.1"/>
    <property type="molecule type" value="Genomic_DNA"/>
</dbReference>
<evidence type="ECO:0000259" key="1">
    <source>
        <dbReference type="Pfam" id="PF24696"/>
    </source>
</evidence>
<feature type="domain" description="UGSC-like" evidence="1">
    <location>
        <begin position="2"/>
        <end position="68"/>
    </location>
</feature>
<comment type="caution">
    <text evidence="2">The sequence shown here is derived from an EMBL/GenBank/DDBJ whole genome shotgun (WGS) entry which is preliminary data.</text>
</comment>
<proteinExistence type="predicted"/>
<evidence type="ECO:0000313" key="3">
    <source>
        <dbReference type="Proteomes" id="UP000019141"/>
    </source>
</evidence>
<dbReference type="Pfam" id="PF24696">
    <property type="entry name" value="UGSC"/>
    <property type="match status" value="1"/>
</dbReference>
<gene>
    <name evidence="2" type="ORF">ETSY1_25585</name>
</gene>
<sequence>MIEIEKMGKPAVPIVSGRFEEDAIASARTFAMPDLQFVIVPRIYRNLAHDECIRQTEEVIDDLVHVLTNRDDHKRLSTIETADRHRFEGVDRYDAVLRMNEDFIMRDWGDGFPLCPATREAVDELMQGTSLAPDHLVCDMPPGFGLATVEKIAINAAMAGAKPAHMPVIIAAVKALSQLGSHGGKSLLMSTSCHAPILVVNGPIAQELGLNPGSGLGPGRDNRINITIGRAFSLCLRNLGYWYPGQMDMDTIGTTRKFVHCLAENEAMSPWEPYHVDKGFKRDESAISIFVTDGELDVQDQGNTTAEGLLKTLAYGCTFGTRSLGERHAAERLIFMPPDVARPVGAQGFSKRGAQEFIHLHANASLGKMIQYMPLEGEARVAANWKWLEKLSEQERLEMTVPVLESAERYDIVVIGADRAKTLVMPSGPSSVTVGIDAYR</sequence>
<accession>W4LF16</accession>
<keyword evidence="3" id="KW-1185">Reference proteome</keyword>
<evidence type="ECO:0000313" key="2">
    <source>
        <dbReference type="EMBL" id="ETW96683.1"/>
    </source>
</evidence>
<name>W4LF16_ENTF1</name>
<dbReference type="HOGENOM" id="CLU_046970_0_0_7"/>
<organism evidence="2 3">
    <name type="scientific">Entotheonella factor</name>
    <dbReference type="NCBI Taxonomy" id="1429438"/>
    <lineage>
        <taxon>Bacteria</taxon>
        <taxon>Pseudomonadati</taxon>
        <taxon>Nitrospinota/Tectimicrobiota group</taxon>
        <taxon>Candidatus Tectimicrobiota</taxon>
        <taxon>Candidatus Entotheonellia</taxon>
        <taxon>Candidatus Entotheonellales</taxon>
        <taxon>Candidatus Entotheonellaceae</taxon>
        <taxon>Candidatus Entotheonella</taxon>
    </lineage>
</organism>
<reference evidence="2 3" key="1">
    <citation type="journal article" date="2014" name="Nature">
        <title>An environmental bacterial taxon with a large and distinct metabolic repertoire.</title>
        <authorList>
            <person name="Wilson M.C."/>
            <person name="Mori T."/>
            <person name="Ruckert C."/>
            <person name="Uria A.R."/>
            <person name="Helf M.J."/>
            <person name="Takada K."/>
            <person name="Gernert C."/>
            <person name="Steffens U.A."/>
            <person name="Heycke N."/>
            <person name="Schmitt S."/>
            <person name="Rinke C."/>
            <person name="Helfrich E.J."/>
            <person name="Brachmann A.O."/>
            <person name="Gurgui C."/>
            <person name="Wakimoto T."/>
            <person name="Kracht M."/>
            <person name="Crusemann M."/>
            <person name="Hentschel U."/>
            <person name="Abe I."/>
            <person name="Matsunaga S."/>
            <person name="Kalinowski J."/>
            <person name="Takeyama H."/>
            <person name="Piel J."/>
        </authorList>
    </citation>
    <scope>NUCLEOTIDE SEQUENCE [LARGE SCALE GENOMIC DNA]</scope>
    <source>
        <strain evidence="3">TSY1</strain>
    </source>
</reference>
<dbReference type="Proteomes" id="UP000019141">
    <property type="component" value="Unassembled WGS sequence"/>
</dbReference>
<dbReference type="InterPro" id="IPR057767">
    <property type="entry name" value="UGSC-like_dom"/>
</dbReference>